<evidence type="ECO:0000259" key="1">
    <source>
        <dbReference type="SMART" id="SM00256"/>
    </source>
</evidence>
<dbReference type="InterPro" id="IPR001810">
    <property type="entry name" value="F-box_dom"/>
</dbReference>
<dbReference type="InterPro" id="IPR055290">
    <property type="entry name" value="At3g26010-like"/>
</dbReference>
<dbReference type="Proteomes" id="UP001415857">
    <property type="component" value="Unassembled WGS sequence"/>
</dbReference>
<dbReference type="NCBIfam" id="TIGR01640">
    <property type="entry name" value="F_box_assoc_1"/>
    <property type="match status" value="1"/>
</dbReference>
<sequence>MATWCNKPVIVKQSKIVEQKGTNERKRQLSSANYVKGNLFKRSLTPWPPKQAEQMRLPNRQRFSATAAYVIAGNDDLLMEILRWLPARSLLRFKSVSKHWLELISSPDIYRLLNPNPTTVSALFLSKPSSSPIPDLLPLDGNPPTAFPNLLPSISILQSCNGLLCCESLERNEKNNPDYYICNPTTRQFTILPELPGAAIGVILAFDPCESLDYQAICVRWISSLPVLYRIEIYSSRTRSWRPATDDSFTTPGYINFRKGVFWNGAVHWITESRTVLSFDVNQERVLGEMVMPKIKDWNLRSIRYFGASRDHLHVVLISGACAPQFLVYEMKRDYSGWFVKYKVDLRALKTLFSDMGGSNFDISKLRYRHLTILCLARGENDDESFLVMRTPHEAVRYSFKDNTLKKLCDFIAGHDIDMASQYIETLVRV</sequence>
<dbReference type="InterPro" id="IPR036047">
    <property type="entry name" value="F-box-like_dom_sf"/>
</dbReference>
<dbReference type="Gene3D" id="1.20.1280.50">
    <property type="match status" value="1"/>
</dbReference>
<dbReference type="SMART" id="SM00256">
    <property type="entry name" value="FBOX"/>
    <property type="match status" value="1"/>
</dbReference>
<dbReference type="CDD" id="cd22157">
    <property type="entry name" value="F-box_AtFBW1-like"/>
    <property type="match status" value="1"/>
</dbReference>
<keyword evidence="3" id="KW-1185">Reference proteome</keyword>
<evidence type="ECO:0000313" key="2">
    <source>
        <dbReference type="EMBL" id="KAK9292113.1"/>
    </source>
</evidence>
<dbReference type="SUPFAM" id="SSF81383">
    <property type="entry name" value="F-box domain"/>
    <property type="match status" value="1"/>
</dbReference>
<dbReference type="InterPro" id="IPR017451">
    <property type="entry name" value="F-box-assoc_interact_dom"/>
</dbReference>
<dbReference type="AlphaFoldDB" id="A0AAP0S6M3"/>
<comment type="caution">
    <text evidence="2">The sequence shown here is derived from an EMBL/GenBank/DDBJ whole genome shotgun (WGS) entry which is preliminary data.</text>
</comment>
<gene>
    <name evidence="2" type="ORF">L1049_020071</name>
</gene>
<accession>A0AAP0S6M3</accession>
<organism evidence="2 3">
    <name type="scientific">Liquidambar formosana</name>
    <name type="common">Formosan gum</name>
    <dbReference type="NCBI Taxonomy" id="63359"/>
    <lineage>
        <taxon>Eukaryota</taxon>
        <taxon>Viridiplantae</taxon>
        <taxon>Streptophyta</taxon>
        <taxon>Embryophyta</taxon>
        <taxon>Tracheophyta</taxon>
        <taxon>Spermatophyta</taxon>
        <taxon>Magnoliopsida</taxon>
        <taxon>eudicotyledons</taxon>
        <taxon>Gunneridae</taxon>
        <taxon>Pentapetalae</taxon>
        <taxon>Saxifragales</taxon>
        <taxon>Altingiaceae</taxon>
        <taxon>Liquidambar</taxon>
    </lineage>
</organism>
<name>A0AAP0S6M3_LIQFO</name>
<dbReference type="PANTHER" id="PTHR35546">
    <property type="entry name" value="F-BOX PROTEIN INTERACTION DOMAIN PROTEIN-RELATED"/>
    <property type="match status" value="1"/>
</dbReference>
<evidence type="ECO:0000313" key="3">
    <source>
        <dbReference type="Proteomes" id="UP001415857"/>
    </source>
</evidence>
<dbReference type="Pfam" id="PF08268">
    <property type="entry name" value="FBA_3"/>
    <property type="match status" value="1"/>
</dbReference>
<protein>
    <recommendedName>
        <fullName evidence="1">F-box domain-containing protein</fullName>
    </recommendedName>
</protein>
<proteinExistence type="predicted"/>
<dbReference type="Pfam" id="PF00646">
    <property type="entry name" value="F-box"/>
    <property type="match status" value="1"/>
</dbReference>
<dbReference type="InterPro" id="IPR013187">
    <property type="entry name" value="F-box-assoc_dom_typ3"/>
</dbReference>
<dbReference type="PANTHER" id="PTHR35546:SF115">
    <property type="entry name" value="F-BOX DOMAIN-CONTAINING PROTEIN"/>
    <property type="match status" value="1"/>
</dbReference>
<reference evidence="2 3" key="1">
    <citation type="journal article" date="2024" name="Plant J.">
        <title>Genome sequences and population genomics reveal climatic adaptation and genomic divergence between two closely related sweetgum species.</title>
        <authorList>
            <person name="Xu W.Q."/>
            <person name="Ren C.Q."/>
            <person name="Zhang X.Y."/>
            <person name="Comes H.P."/>
            <person name="Liu X.H."/>
            <person name="Li Y.G."/>
            <person name="Kettle C.J."/>
            <person name="Jalonen R."/>
            <person name="Gaisberger H."/>
            <person name="Ma Y.Z."/>
            <person name="Qiu Y.X."/>
        </authorList>
    </citation>
    <scope>NUCLEOTIDE SEQUENCE [LARGE SCALE GENOMIC DNA]</scope>
    <source>
        <strain evidence="2">Hangzhou</strain>
    </source>
</reference>
<dbReference type="EMBL" id="JBBPBK010000001">
    <property type="protein sequence ID" value="KAK9292113.1"/>
    <property type="molecule type" value="Genomic_DNA"/>
</dbReference>
<feature type="domain" description="F-box" evidence="1">
    <location>
        <begin position="73"/>
        <end position="113"/>
    </location>
</feature>